<feature type="coiled-coil region" evidence="2">
    <location>
        <begin position="118"/>
        <end position="145"/>
    </location>
</feature>
<evidence type="ECO:0000313" key="5">
    <source>
        <dbReference type="Proteomes" id="UP000034228"/>
    </source>
</evidence>
<dbReference type="PROSITE" id="PS50110">
    <property type="entry name" value="RESPONSE_REGULATORY"/>
    <property type="match status" value="1"/>
</dbReference>
<sequence>MNTAPRRDERILVIDDQSLAQGFLRFALEQLGYQNIFLAERANVALNLCRDNQFDLIICAHNQQQGKDGFQLYEEIKAKGLQQLSCGIIFISAETDPSLVHSVIELQPDEFLAKPFVIKDLQQRIERVLRRKQQLREVYQALDAKDDQKALAAIDQQLADAQQHKLFPLLLRLKGDVLLHQADYRTAETFFSAMLNIQPFSWARMGLVRCHLAAGKEQQAFSELEVLLGRSESRLFALDLLAELEFKQQHYQQAQQHILEAAELAPRNMFRQQKLLQLSRLNHDYENQYRAARDMVKYARYSMYEQPDLYLTLARASIDYALSVEDEEQSSRLNRQATVSLTTVQRQYTNGANQALASQQQVLQARLLYLQDHKEKAQALLSALEPLQKIESVEGALDRAKALHEVGLSQASAELFAQISRHCQQQLADPLFNAYLQQEQQERLAMRLGPRELNNNAVTLYKHGNWQEAFEAFKLAFTVMPKNAGIALNLWQTLLTSPRPLCAPSTKQSLLQLCQQLIEHSTLKPEQQERYSQLKQKYLSQHA</sequence>
<dbReference type="SUPFAM" id="SSF48452">
    <property type="entry name" value="TPR-like"/>
    <property type="match status" value="1"/>
</dbReference>
<comment type="caution">
    <text evidence="4">The sequence shown here is derived from an EMBL/GenBank/DDBJ whole genome shotgun (WGS) entry which is preliminary data.</text>
</comment>
<dbReference type="InterPro" id="IPR011006">
    <property type="entry name" value="CheY-like_superfamily"/>
</dbReference>
<dbReference type="InterPro" id="IPR011990">
    <property type="entry name" value="TPR-like_helical_dom_sf"/>
</dbReference>
<dbReference type="PANTHER" id="PTHR43228">
    <property type="entry name" value="TWO-COMPONENT RESPONSE REGULATOR"/>
    <property type="match status" value="1"/>
</dbReference>
<evidence type="ECO:0000256" key="1">
    <source>
        <dbReference type="PROSITE-ProRule" id="PRU00169"/>
    </source>
</evidence>
<dbReference type="SMART" id="SM00028">
    <property type="entry name" value="TPR"/>
    <property type="match status" value="3"/>
</dbReference>
<protein>
    <submittedName>
        <fullName evidence="4">Response regulator</fullName>
    </submittedName>
</protein>
<dbReference type="RefSeq" id="WP_046557505.1">
    <property type="nucleotide sequence ID" value="NZ_LAHO01000008.1"/>
</dbReference>
<dbReference type="Pfam" id="PF00072">
    <property type="entry name" value="Response_reg"/>
    <property type="match status" value="1"/>
</dbReference>
<organism evidence="4 5">
    <name type="scientific">Arsukibacterium ikkense</name>
    <dbReference type="NCBI Taxonomy" id="336831"/>
    <lineage>
        <taxon>Bacteria</taxon>
        <taxon>Pseudomonadati</taxon>
        <taxon>Pseudomonadota</taxon>
        <taxon>Gammaproteobacteria</taxon>
        <taxon>Chromatiales</taxon>
        <taxon>Chromatiaceae</taxon>
        <taxon>Arsukibacterium</taxon>
    </lineage>
</organism>
<reference evidence="4 5" key="1">
    <citation type="submission" date="2015-03" db="EMBL/GenBank/DDBJ databases">
        <title>Draft genome sequences of two protease-producing strains of Arsukibacterium isolated from two cold and alkaline environments.</title>
        <authorList>
            <person name="Lylloff J.E."/>
            <person name="Skov L.B."/>
            <person name="Jepsen M."/>
            <person name="Hallin P.F."/>
            <person name="Sorensen S.J."/>
            <person name="Stougaard P."/>
            <person name="Glaring M.A."/>
        </authorList>
    </citation>
    <scope>NUCLEOTIDE SEQUENCE [LARGE SCALE GENOMIC DNA]</scope>
    <source>
        <strain evidence="4 5">GCM72</strain>
    </source>
</reference>
<dbReference type="SUPFAM" id="SSF52172">
    <property type="entry name" value="CheY-like"/>
    <property type="match status" value="1"/>
</dbReference>
<dbReference type="Proteomes" id="UP000034228">
    <property type="component" value="Unassembled WGS sequence"/>
</dbReference>
<gene>
    <name evidence="4" type="ORF">WG68_09780</name>
</gene>
<dbReference type="InterPro" id="IPR001789">
    <property type="entry name" value="Sig_transdc_resp-reg_receiver"/>
</dbReference>
<dbReference type="InterPro" id="IPR019734">
    <property type="entry name" value="TPR_rpt"/>
</dbReference>
<dbReference type="STRING" id="336831.WG68_09780"/>
<dbReference type="GO" id="GO:0000160">
    <property type="term" value="P:phosphorelay signal transduction system"/>
    <property type="evidence" value="ECO:0007669"/>
    <property type="project" value="InterPro"/>
</dbReference>
<dbReference type="InterPro" id="IPR052048">
    <property type="entry name" value="ST_Response_Regulator"/>
</dbReference>
<dbReference type="OrthoDB" id="7298659at2"/>
<keyword evidence="2" id="KW-0175">Coiled coil</keyword>
<evidence type="ECO:0000256" key="2">
    <source>
        <dbReference type="SAM" id="Coils"/>
    </source>
</evidence>
<dbReference type="Gene3D" id="3.40.50.2300">
    <property type="match status" value="1"/>
</dbReference>
<evidence type="ECO:0000313" key="4">
    <source>
        <dbReference type="EMBL" id="KKO45660.1"/>
    </source>
</evidence>
<accession>A0A0M2V7L8</accession>
<name>A0A0M2V7L8_9GAMM</name>
<comment type="caution">
    <text evidence="1">Lacks conserved residue(s) required for the propagation of feature annotation.</text>
</comment>
<dbReference type="AlphaFoldDB" id="A0A0M2V7L8"/>
<dbReference type="SMART" id="SM00448">
    <property type="entry name" value="REC"/>
    <property type="match status" value="1"/>
</dbReference>
<dbReference type="EMBL" id="LAHO01000008">
    <property type="protein sequence ID" value="KKO45660.1"/>
    <property type="molecule type" value="Genomic_DNA"/>
</dbReference>
<dbReference type="PANTHER" id="PTHR43228:SF1">
    <property type="entry name" value="TWO-COMPONENT RESPONSE REGULATOR ARR22"/>
    <property type="match status" value="1"/>
</dbReference>
<feature type="domain" description="Response regulatory" evidence="3">
    <location>
        <begin position="10"/>
        <end position="129"/>
    </location>
</feature>
<dbReference type="Gene3D" id="1.25.40.10">
    <property type="entry name" value="Tetratricopeptide repeat domain"/>
    <property type="match status" value="2"/>
</dbReference>
<dbReference type="PATRIC" id="fig|336831.14.peg.259"/>
<evidence type="ECO:0000259" key="3">
    <source>
        <dbReference type="PROSITE" id="PS50110"/>
    </source>
</evidence>
<proteinExistence type="predicted"/>
<keyword evidence="5" id="KW-1185">Reference proteome</keyword>